<dbReference type="EMBL" id="CM026425">
    <property type="protein sequence ID" value="KAG0575598.1"/>
    <property type="molecule type" value="Genomic_DNA"/>
</dbReference>
<dbReference type="GO" id="GO:0046872">
    <property type="term" value="F:metal ion binding"/>
    <property type="evidence" value="ECO:0007669"/>
    <property type="project" value="UniProtKB-KW"/>
</dbReference>
<dbReference type="PROSITE" id="PS00108">
    <property type="entry name" value="PROTEIN_KINASE_ST"/>
    <property type="match status" value="1"/>
</dbReference>
<keyword evidence="1" id="KW-0479">Metal-binding</keyword>
<proteinExistence type="predicted"/>
<dbReference type="InterPro" id="IPR000719">
    <property type="entry name" value="Prot_kinase_dom"/>
</dbReference>
<name>A0A8T0HZ34_CERPU</name>
<feature type="domain" description="Phorbol-ester/DAG-type" evidence="5">
    <location>
        <begin position="584"/>
        <end position="636"/>
    </location>
</feature>
<dbReference type="PROSITE" id="PS50081">
    <property type="entry name" value="ZF_DAG_PE_2"/>
    <property type="match status" value="1"/>
</dbReference>
<feature type="domain" description="Protein kinase" evidence="4">
    <location>
        <begin position="233"/>
        <end position="503"/>
    </location>
</feature>
<evidence type="ECO:0000313" key="6">
    <source>
        <dbReference type="EMBL" id="KAG0575598.1"/>
    </source>
</evidence>
<gene>
    <name evidence="6" type="ORF">KC19_5G015400</name>
</gene>
<comment type="caution">
    <text evidence="6">The sequence shown here is derived from an EMBL/GenBank/DDBJ whole genome shotgun (WGS) entry which is preliminary data.</text>
</comment>
<dbReference type="Gene3D" id="1.10.510.10">
    <property type="entry name" value="Transferase(Phosphotransferase) domain 1"/>
    <property type="match status" value="1"/>
</dbReference>
<keyword evidence="3" id="KW-0175">Coiled coil</keyword>
<reference evidence="6" key="1">
    <citation type="submission" date="2020-06" db="EMBL/GenBank/DDBJ databases">
        <title>WGS assembly of Ceratodon purpureus strain R40.</title>
        <authorList>
            <person name="Carey S.B."/>
            <person name="Jenkins J."/>
            <person name="Shu S."/>
            <person name="Lovell J.T."/>
            <person name="Sreedasyam A."/>
            <person name="Maumus F."/>
            <person name="Tiley G.P."/>
            <person name="Fernandez-Pozo N."/>
            <person name="Barry K."/>
            <person name="Chen C."/>
            <person name="Wang M."/>
            <person name="Lipzen A."/>
            <person name="Daum C."/>
            <person name="Saski C.A."/>
            <person name="Payton A.C."/>
            <person name="Mcbreen J.C."/>
            <person name="Conrad R.E."/>
            <person name="Kollar L.M."/>
            <person name="Olsson S."/>
            <person name="Huttunen S."/>
            <person name="Landis J.B."/>
            <person name="Wickett N.J."/>
            <person name="Johnson M.G."/>
            <person name="Rensing S.A."/>
            <person name="Grimwood J."/>
            <person name="Schmutz J."/>
            <person name="Mcdaniel S.F."/>
        </authorList>
    </citation>
    <scope>NUCLEOTIDE SEQUENCE</scope>
    <source>
        <strain evidence="6">R40</strain>
    </source>
</reference>
<feature type="coiled-coil region" evidence="3">
    <location>
        <begin position="902"/>
        <end position="932"/>
    </location>
</feature>
<sequence>MSTLRRKSRISSSFEVDFLNLCTKNVRSIEDLVSRGSLLNQRQCLDLSTKLSKTTLNIRELVLHQAGSAVLFHLALENLYRSLEKARLLVQSCGKKDWWIVAVFQIQNENAFQEILLDVSLCYNTIYEQAKSVSEDWRVHPEDLRESSMFRQTTDNCIHELDQQDLRKRLEELASEPSRLVLCQAGSKETLKQSLAKYLLARMNYTGEQSEATTMYTCSEILWSKASEPSGTWGSSDFLGAGANEGGVCSTKWLGIPCAKKVFHGQESEALFLKEASILAQLNHPHIVNFICCGNGEGRGDRFIAMELMEKSLFNLIEDQRNKSVPMNIVVDIITQIARGMCYLHDQGVAHRDLKPQNVVLSKLSSLHLVDQFCVKLVDFGMSKSKVCVSKSNTISIRGVGTTRYRAPEVHPKANPDGKGKAIWFKADIYSFAMTCAHLLTLKTPFDDIQQSNTLYEELKKGLRPKLPVDCPEELLVLIQNCWDTNPHSRPSSVEICLQLERLRYRILRGFSTPHQRLEEDRGDCDEGFDFIKTQLEENSSLQKSQVVDTSLDQEEGENFKNDVVSIIPCSSGHALELIQNLSSSTYKNRCFMKFLPQSSYICNICSRIVIEEGYSCETCNFLAHKDCVEIKDKVEVFFHDDSLHLLVQYYCKNNQDSVCRFCKQSMQESEWVYRCDQCTFDVHALCTKFPKKFKYGKHEHILLLIEDPPHKSKLCTRCNSNLEGYHYSCTKKWCTFDLHPHCAIQSELKTCIFDTAHSISLKDDCKVFTCGKCGTLGYSWFYHCGFCDVDMHLDCVDDKEDHFEYENIWKHMVESWMNKESLRKMDVIIELLYNVLFKDASDGSSSSNAKPSSEVPTIYRFTSLEKRESLGPKLDGISLRKIKIAIETTKDRQARKLRAKEVRQELEANSLEKVLEELRTLENIVIHLQSAKYSSKTNAKILAASLDKLRRRQEEISMQVLSKIRQGPYIGLFRMLGSRGPIETKLLTSLQANMQDVYMLLLCEEPGHEHIVDFARAWRFRGELGERCKKLHPFLDCGLQTVTKALSSLSIPRTELHSVTLPNITKWVKWDLRDIEKPCILNPFKDEAENMEAVKKAHDYSREWLLCHLEATGCNIFKQFRLQRVRYKATRYTQGALAWLCTEHLNSGLKDGILESYPCQMYHNTEYDEQRGYDNPT</sequence>
<dbReference type="InterPro" id="IPR002219">
    <property type="entry name" value="PKC_DAG/PE"/>
</dbReference>
<keyword evidence="7" id="KW-1185">Reference proteome</keyword>
<dbReference type="PANTHER" id="PTHR44329">
    <property type="entry name" value="SERINE/THREONINE-PROTEIN KINASE TNNI3K-RELATED"/>
    <property type="match status" value="1"/>
</dbReference>
<dbReference type="InterPro" id="IPR046349">
    <property type="entry name" value="C1-like_sf"/>
</dbReference>
<dbReference type="PANTHER" id="PTHR44329:SF260">
    <property type="entry name" value="PROTEIN KINASE DOMAIN-CONTAINING PROTEIN"/>
    <property type="match status" value="1"/>
</dbReference>
<protein>
    <recommendedName>
        <fullName evidence="8">Protein kinase domain-containing protein</fullName>
    </recommendedName>
</protein>
<dbReference type="AlphaFoldDB" id="A0A8T0HZ34"/>
<organism evidence="6 7">
    <name type="scientific">Ceratodon purpureus</name>
    <name type="common">Fire moss</name>
    <name type="synonym">Dicranum purpureum</name>
    <dbReference type="NCBI Taxonomy" id="3225"/>
    <lineage>
        <taxon>Eukaryota</taxon>
        <taxon>Viridiplantae</taxon>
        <taxon>Streptophyta</taxon>
        <taxon>Embryophyta</taxon>
        <taxon>Bryophyta</taxon>
        <taxon>Bryophytina</taxon>
        <taxon>Bryopsida</taxon>
        <taxon>Dicranidae</taxon>
        <taxon>Pseudoditrichales</taxon>
        <taxon>Ditrichaceae</taxon>
        <taxon>Ceratodon</taxon>
    </lineage>
</organism>
<dbReference type="GO" id="GO:0005524">
    <property type="term" value="F:ATP binding"/>
    <property type="evidence" value="ECO:0007669"/>
    <property type="project" value="InterPro"/>
</dbReference>
<keyword evidence="2" id="KW-0862">Zinc</keyword>
<dbReference type="SUPFAM" id="SSF56112">
    <property type="entry name" value="Protein kinase-like (PK-like)"/>
    <property type="match status" value="1"/>
</dbReference>
<evidence type="ECO:0000256" key="1">
    <source>
        <dbReference type="ARBA" id="ARBA00022723"/>
    </source>
</evidence>
<dbReference type="GO" id="GO:0004674">
    <property type="term" value="F:protein serine/threonine kinase activity"/>
    <property type="evidence" value="ECO:0007669"/>
    <property type="project" value="TreeGrafter"/>
</dbReference>
<evidence type="ECO:0000256" key="2">
    <source>
        <dbReference type="ARBA" id="ARBA00022833"/>
    </source>
</evidence>
<dbReference type="Pfam" id="PF00069">
    <property type="entry name" value="Pkinase"/>
    <property type="match status" value="1"/>
</dbReference>
<evidence type="ECO:0000259" key="5">
    <source>
        <dbReference type="PROSITE" id="PS50081"/>
    </source>
</evidence>
<evidence type="ECO:0000313" key="7">
    <source>
        <dbReference type="Proteomes" id="UP000822688"/>
    </source>
</evidence>
<accession>A0A8T0HZ34</accession>
<dbReference type="SUPFAM" id="SSF57889">
    <property type="entry name" value="Cysteine-rich domain"/>
    <property type="match status" value="2"/>
</dbReference>
<evidence type="ECO:0000256" key="3">
    <source>
        <dbReference type="SAM" id="Coils"/>
    </source>
</evidence>
<evidence type="ECO:0000259" key="4">
    <source>
        <dbReference type="PROSITE" id="PS50011"/>
    </source>
</evidence>
<dbReference type="PROSITE" id="PS50011">
    <property type="entry name" value="PROTEIN_KINASE_DOM"/>
    <property type="match status" value="1"/>
</dbReference>
<evidence type="ECO:0008006" key="8">
    <source>
        <dbReference type="Google" id="ProtNLM"/>
    </source>
</evidence>
<dbReference type="SMART" id="SM00220">
    <property type="entry name" value="S_TKc"/>
    <property type="match status" value="1"/>
</dbReference>
<dbReference type="InterPro" id="IPR008271">
    <property type="entry name" value="Ser/Thr_kinase_AS"/>
</dbReference>
<dbReference type="InterPro" id="IPR051681">
    <property type="entry name" value="Ser/Thr_Kinases-Pseudokinases"/>
</dbReference>
<dbReference type="InterPro" id="IPR011009">
    <property type="entry name" value="Kinase-like_dom_sf"/>
</dbReference>
<dbReference type="Proteomes" id="UP000822688">
    <property type="component" value="Chromosome 5"/>
</dbReference>